<organism evidence="1 2">
    <name type="scientific">Pseudooceanicola lipolyticus</name>
    <dbReference type="NCBI Taxonomy" id="2029104"/>
    <lineage>
        <taxon>Bacteria</taxon>
        <taxon>Pseudomonadati</taxon>
        <taxon>Pseudomonadota</taxon>
        <taxon>Alphaproteobacteria</taxon>
        <taxon>Rhodobacterales</taxon>
        <taxon>Paracoccaceae</taxon>
        <taxon>Pseudooceanicola</taxon>
    </lineage>
</organism>
<evidence type="ECO:0000313" key="1">
    <source>
        <dbReference type="EMBL" id="PJE36958.1"/>
    </source>
</evidence>
<gene>
    <name evidence="1" type="ORF">CVM52_09210</name>
</gene>
<dbReference type="InterPro" id="IPR011852">
    <property type="entry name" value="TRAP_TAXI"/>
</dbReference>
<dbReference type="EMBL" id="PGTB01000025">
    <property type="protein sequence ID" value="PJE36958.1"/>
    <property type="molecule type" value="Genomic_DNA"/>
</dbReference>
<dbReference type="RefSeq" id="WP_240620911.1">
    <property type="nucleotide sequence ID" value="NZ_PGTB01000025.1"/>
</dbReference>
<dbReference type="AlphaFoldDB" id="A0A2M8J2H8"/>
<accession>A0A2M8J2H8</accession>
<evidence type="ECO:0000313" key="2">
    <source>
        <dbReference type="Proteomes" id="UP000231553"/>
    </source>
</evidence>
<proteinExistence type="predicted"/>
<dbReference type="Pfam" id="PF16868">
    <property type="entry name" value="NMT1_3"/>
    <property type="match status" value="1"/>
</dbReference>
<name>A0A2M8J2H8_9RHOB</name>
<feature type="non-terminal residue" evidence="1">
    <location>
        <position position="1"/>
    </location>
</feature>
<dbReference type="Proteomes" id="UP000231553">
    <property type="component" value="Unassembled WGS sequence"/>
</dbReference>
<sequence>KPKPMIIKIKPADSRYERGTEGGQVRILGSDDRVTPEIGYEVTKTILDNAEEVRSFGVPLAGVNPEDAVLNLLPSFPVNAGAAQYFKEQGTWREELIIAEV</sequence>
<comment type="caution">
    <text evidence="1">The sequence shown here is derived from an EMBL/GenBank/DDBJ whole genome shotgun (WGS) entry which is preliminary data.</text>
</comment>
<reference evidence="1 2" key="1">
    <citation type="journal article" date="2018" name="Int. J. Syst. Evol. Microbiol.">
        <title>Pseudooceanicola lipolyticus sp. nov., a marine alphaproteobacterium, reclassification of Oceanicola flagellatus as Pseudooceanicola flagellatus comb. nov. and emended description of the genus Pseudooceanicola.</title>
        <authorList>
            <person name="Huang M.-M."/>
            <person name="Guo L.-L."/>
            <person name="Wu Y.-H."/>
            <person name="Lai Q.-L."/>
            <person name="Shao Z.-Z."/>
            <person name="Wang C.-S."/>
            <person name="Wu M."/>
            <person name="Xu X.-W."/>
        </authorList>
    </citation>
    <scope>NUCLEOTIDE SEQUENCE [LARGE SCALE GENOMIC DNA]</scope>
    <source>
        <strain evidence="1 2">157</strain>
    </source>
</reference>
<protein>
    <submittedName>
        <fullName evidence="1">Uncharacterized protein</fullName>
    </submittedName>
</protein>
<keyword evidence="2" id="KW-1185">Reference proteome</keyword>
<dbReference type="Gene3D" id="3.40.190.10">
    <property type="entry name" value="Periplasmic binding protein-like II"/>
    <property type="match status" value="1"/>
</dbReference>